<dbReference type="GO" id="GO:0005524">
    <property type="term" value="F:ATP binding"/>
    <property type="evidence" value="ECO:0007669"/>
    <property type="project" value="UniProtKB-KW"/>
</dbReference>
<evidence type="ECO:0000256" key="2">
    <source>
        <dbReference type="ARBA" id="ARBA00004370"/>
    </source>
</evidence>
<dbReference type="GO" id="GO:0004673">
    <property type="term" value="F:protein histidine kinase activity"/>
    <property type="evidence" value="ECO:0007669"/>
    <property type="project" value="UniProtKB-EC"/>
</dbReference>
<evidence type="ECO:0000256" key="10">
    <source>
        <dbReference type="ARBA" id="ARBA00022989"/>
    </source>
</evidence>
<dbReference type="PANTHER" id="PTHR45436:SF4">
    <property type="entry name" value="SENSOR PROTEIN PHOQ"/>
    <property type="match status" value="1"/>
</dbReference>
<evidence type="ECO:0000259" key="13">
    <source>
        <dbReference type="PROSITE" id="PS50109"/>
    </source>
</evidence>
<keyword evidence="11 12" id="KW-0472">Membrane</keyword>
<dbReference type="Gene3D" id="3.30.565.10">
    <property type="entry name" value="Histidine kinase-like ATPase, C-terminal domain"/>
    <property type="match status" value="1"/>
</dbReference>
<protein>
    <recommendedName>
        <fullName evidence="3">histidine kinase</fullName>
        <ecNumber evidence="3">2.7.13.3</ecNumber>
    </recommendedName>
</protein>
<name>A0AAD4AK13_9GAMM</name>
<dbReference type="SMART" id="SM00387">
    <property type="entry name" value="HATPase_c"/>
    <property type="match status" value="1"/>
</dbReference>
<evidence type="ECO:0000256" key="6">
    <source>
        <dbReference type="ARBA" id="ARBA00022692"/>
    </source>
</evidence>
<dbReference type="Gene3D" id="1.10.287.130">
    <property type="match status" value="1"/>
</dbReference>
<reference evidence="14" key="1">
    <citation type="journal article" date="2012" name="J. Bacteriol.">
        <title>Genome sequences of type strains of seven species of the marine bacterium Pseudoalteromonas.</title>
        <authorList>
            <person name="Xie B.B."/>
            <person name="Shu Y.L."/>
            <person name="Qin Q.L."/>
            <person name="Rong J.C."/>
            <person name="Zhang X.Y."/>
            <person name="Chen X.L."/>
            <person name="Shi M."/>
            <person name="He H.L."/>
            <person name="Zhou B.C."/>
            <person name="Zhang Y.Z."/>
        </authorList>
    </citation>
    <scope>NUCLEOTIDE SEQUENCE</scope>
    <source>
        <strain evidence="14">DSM 8771</strain>
    </source>
</reference>
<organism evidence="14 15">
    <name type="scientific">Pseudoalteromonas citrea</name>
    <dbReference type="NCBI Taxonomy" id="43655"/>
    <lineage>
        <taxon>Bacteria</taxon>
        <taxon>Pseudomonadati</taxon>
        <taxon>Pseudomonadota</taxon>
        <taxon>Gammaproteobacteria</taxon>
        <taxon>Alteromonadales</taxon>
        <taxon>Pseudoalteromonadaceae</taxon>
        <taxon>Pseudoalteromonas</taxon>
    </lineage>
</organism>
<feature type="transmembrane region" description="Helical" evidence="12">
    <location>
        <begin position="170"/>
        <end position="191"/>
    </location>
</feature>
<reference evidence="14" key="2">
    <citation type="submission" date="2015-03" db="EMBL/GenBank/DDBJ databases">
        <title>Genome sequence of Pseudoalteromonas citrea.</title>
        <authorList>
            <person name="Xie B.-B."/>
            <person name="Rong J.-C."/>
            <person name="Qin Q.-L."/>
            <person name="Zhang Y.-Z."/>
        </authorList>
    </citation>
    <scope>NUCLEOTIDE SEQUENCE</scope>
    <source>
        <strain evidence="14">DSM 8771</strain>
    </source>
</reference>
<dbReference type="SUPFAM" id="SSF55874">
    <property type="entry name" value="ATPase domain of HSP90 chaperone/DNA topoisomerase II/histidine kinase"/>
    <property type="match status" value="1"/>
</dbReference>
<dbReference type="InterPro" id="IPR004358">
    <property type="entry name" value="Sig_transdc_His_kin-like_C"/>
</dbReference>
<proteinExistence type="predicted"/>
<evidence type="ECO:0000256" key="8">
    <source>
        <dbReference type="ARBA" id="ARBA00022777"/>
    </source>
</evidence>
<feature type="domain" description="Histidine kinase" evidence="13">
    <location>
        <begin position="249"/>
        <end position="445"/>
    </location>
</feature>
<dbReference type="GO" id="GO:0005886">
    <property type="term" value="C:plasma membrane"/>
    <property type="evidence" value="ECO:0007669"/>
    <property type="project" value="TreeGrafter"/>
</dbReference>
<dbReference type="GO" id="GO:0000160">
    <property type="term" value="P:phosphorelay signal transduction system"/>
    <property type="evidence" value="ECO:0007669"/>
    <property type="project" value="TreeGrafter"/>
</dbReference>
<dbReference type="CDD" id="cd16954">
    <property type="entry name" value="HATPase_PhoQ-like"/>
    <property type="match status" value="1"/>
</dbReference>
<dbReference type="Pfam" id="PF02518">
    <property type="entry name" value="HATPase_c"/>
    <property type="match status" value="1"/>
</dbReference>
<dbReference type="InterPro" id="IPR003594">
    <property type="entry name" value="HATPase_dom"/>
</dbReference>
<keyword evidence="7" id="KW-0547">Nucleotide-binding</keyword>
<evidence type="ECO:0000256" key="3">
    <source>
        <dbReference type="ARBA" id="ARBA00012438"/>
    </source>
</evidence>
<dbReference type="Proteomes" id="UP000016487">
    <property type="component" value="Unassembled WGS sequence"/>
</dbReference>
<feature type="transmembrane region" description="Helical" evidence="12">
    <location>
        <begin position="15"/>
        <end position="36"/>
    </location>
</feature>
<evidence type="ECO:0000313" key="15">
    <source>
        <dbReference type="Proteomes" id="UP000016487"/>
    </source>
</evidence>
<dbReference type="InterPro" id="IPR036890">
    <property type="entry name" value="HATPase_C_sf"/>
</dbReference>
<evidence type="ECO:0000256" key="5">
    <source>
        <dbReference type="ARBA" id="ARBA00022679"/>
    </source>
</evidence>
<dbReference type="PROSITE" id="PS50109">
    <property type="entry name" value="HIS_KIN"/>
    <property type="match status" value="1"/>
</dbReference>
<comment type="caution">
    <text evidence="14">The sequence shown here is derived from an EMBL/GenBank/DDBJ whole genome shotgun (WGS) entry which is preliminary data.</text>
</comment>
<keyword evidence="9" id="KW-0067">ATP-binding</keyword>
<comment type="catalytic activity">
    <reaction evidence="1">
        <text>ATP + protein L-histidine = ADP + protein N-phospho-L-histidine.</text>
        <dbReference type="EC" id="2.7.13.3"/>
    </reaction>
</comment>
<keyword evidence="6 12" id="KW-0812">Transmembrane</keyword>
<comment type="subcellular location">
    <subcellularLocation>
        <location evidence="2">Membrane</location>
    </subcellularLocation>
</comment>
<evidence type="ECO:0000256" key="7">
    <source>
        <dbReference type="ARBA" id="ARBA00022741"/>
    </source>
</evidence>
<evidence type="ECO:0000256" key="12">
    <source>
        <dbReference type="SAM" id="Phobius"/>
    </source>
</evidence>
<dbReference type="InterPro" id="IPR050428">
    <property type="entry name" value="TCS_sensor_his_kinase"/>
</dbReference>
<keyword evidence="4" id="KW-0597">Phosphoprotein</keyword>
<dbReference type="EMBL" id="AHBZ03000014">
    <property type="protein sequence ID" value="KAF7773758.1"/>
    <property type="molecule type" value="Genomic_DNA"/>
</dbReference>
<dbReference type="PRINTS" id="PR00344">
    <property type="entry name" value="BCTRLSENSOR"/>
</dbReference>
<evidence type="ECO:0000313" key="14">
    <source>
        <dbReference type="EMBL" id="KAF7773758.1"/>
    </source>
</evidence>
<sequence length="446" mass="49982">MVNAAQISLKIRQGFILVFVLIIALPALFFSIGRAYHASLVDATEKTLEAHLYSLISEVEFVSDGIEMPRTILAPELNRLNSDTFAMVYQDQTLVWYSESAVNLSVTPEFIDGKAGAAEFELVEYNSAKYWQLSLTVILGNAEQSQHARFILLKRNDALVAQMSGFRNTLVNWMLVMGVIIAGLMAIGFIWNARPLQRLDKEIKEVEAGERDKISGLYPIELQTIKADLNLLLDSQRRQKERYRASLSDLAHALKTPLAVLKSSPMATDADAQEQLDRINAMIEHQLKRAATGASDTWKKQTVIEPVLKSILNAMRKVYHDKQIDFKYRCDDHLAFLGDKTDLMEILGNIIDNACKACEKQVEITLSVLDKKGLRIEICDDGPGVPEHLRSELLKRGARLDTYEAGHGVGMAIVADLVNAYHGRIHINNSPLGGARFTIEFNYEKH</sequence>
<dbReference type="InterPro" id="IPR058619">
    <property type="entry name" value="PhoQ/CarS-like_HATPase"/>
</dbReference>
<dbReference type="AlphaFoldDB" id="A0AAD4AK13"/>
<evidence type="ECO:0000256" key="4">
    <source>
        <dbReference type="ARBA" id="ARBA00022553"/>
    </source>
</evidence>
<gene>
    <name evidence="14" type="primary">phoQ</name>
    <name evidence="14" type="ORF">PCIT_a0074</name>
</gene>
<keyword evidence="8 14" id="KW-0418">Kinase</keyword>
<evidence type="ECO:0000256" key="1">
    <source>
        <dbReference type="ARBA" id="ARBA00000085"/>
    </source>
</evidence>
<dbReference type="PANTHER" id="PTHR45436">
    <property type="entry name" value="SENSOR HISTIDINE KINASE YKOH"/>
    <property type="match status" value="1"/>
</dbReference>
<accession>A0AAD4AK13</accession>
<evidence type="ECO:0000256" key="11">
    <source>
        <dbReference type="ARBA" id="ARBA00023136"/>
    </source>
</evidence>
<keyword evidence="5" id="KW-0808">Transferase</keyword>
<keyword evidence="10 12" id="KW-1133">Transmembrane helix</keyword>
<dbReference type="InterPro" id="IPR005467">
    <property type="entry name" value="His_kinase_dom"/>
</dbReference>
<evidence type="ECO:0000256" key="9">
    <source>
        <dbReference type="ARBA" id="ARBA00022840"/>
    </source>
</evidence>
<dbReference type="EC" id="2.7.13.3" evidence="3"/>
<dbReference type="RefSeq" id="WP_010363210.1">
    <property type="nucleotide sequence ID" value="NZ_AHBZ03000014.1"/>
</dbReference>